<dbReference type="GO" id="GO:0006351">
    <property type="term" value="P:DNA-templated transcription"/>
    <property type="evidence" value="ECO:0007669"/>
    <property type="project" value="InterPro"/>
</dbReference>
<dbReference type="CDD" id="cd12148">
    <property type="entry name" value="fungal_TF_MHR"/>
    <property type="match status" value="1"/>
</dbReference>
<dbReference type="InterPro" id="IPR053181">
    <property type="entry name" value="EcdB-like_regulator"/>
</dbReference>
<dbReference type="PANTHER" id="PTHR47785:SF5">
    <property type="entry name" value="ZN(II)2CYS6 TRANSCRIPTION FACTOR (EUROFUNG)"/>
    <property type="match status" value="1"/>
</dbReference>
<dbReference type="SUPFAM" id="SSF57701">
    <property type="entry name" value="Zn2/Cys6 DNA-binding domain"/>
    <property type="match status" value="1"/>
</dbReference>
<dbReference type="Pfam" id="PF00172">
    <property type="entry name" value="Zn_clus"/>
    <property type="match status" value="1"/>
</dbReference>
<dbReference type="Proteomes" id="UP000186583">
    <property type="component" value="Unassembled WGS sequence"/>
</dbReference>
<dbReference type="InterPro" id="IPR036864">
    <property type="entry name" value="Zn2-C6_fun-type_DNA-bd_sf"/>
</dbReference>
<name>A0A1Q8S7C6_9PEZI</name>
<dbReference type="EMBL" id="MPGH01000009">
    <property type="protein sequence ID" value="OLN97276.1"/>
    <property type="molecule type" value="Genomic_DNA"/>
</dbReference>
<dbReference type="InterPro" id="IPR007219">
    <property type="entry name" value="XnlR_reg_dom"/>
</dbReference>
<reference evidence="5 6" key="1">
    <citation type="submission" date="2016-11" db="EMBL/GenBank/DDBJ databases">
        <title>Draft Genome Assembly of Colletotrichum chlorophyti a pathogen of herbaceous plants.</title>
        <authorList>
            <person name="Gan P."/>
            <person name="Narusaka M."/>
            <person name="Tsushima A."/>
            <person name="Narusaka Y."/>
            <person name="Takano Y."/>
            <person name="Shirasu K."/>
        </authorList>
    </citation>
    <scope>NUCLEOTIDE SEQUENCE [LARGE SCALE GENOMIC DNA]</scope>
    <source>
        <strain evidence="5 6">NTL11</strain>
    </source>
</reference>
<dbReference type="PROSITE" id="PS00463">
    <property type="entry name" value="ZN2_CY6_FUNGAL_1"/>
    <property type="match status" value="1"/>
</dbReference>
<evidence type="ECO:0000313" key="6">
    <source>
        <dbReference type="Proteomes" id="UP000186583"/>
    </source>
</evidence>
<dbReference type="PANTHER" id="PTHR47785">
    <property type="entry name" value="ZN(II)2CYS6 TRANSCRIPTION FACTOR (EUROFUNG)-RELATED-RELATED"/>
    <property type="match status" value="1"/>
</dbReference>
<organism evidence="5 6">
    <name type="scientific">Colletotrichum chlorophyti</name>
    <dbReference type="NCBI Taxonomy" id="708187"/>
    <lineage>
        <taxon>Eukaryota</taxon>
        <taxon>Fungi</taxon>
        <taxon>Dikarya</taxon>
        <taxon>Ascomycota</taxon>
        <taxon>Pezizomycotina</taxon>
        <taxon>Sordariomycetes</taxon>
        <taxon>Hypocreomycetidae</taxon>
        <taxon>Glomerellales</taxon>
        <taxon>Glomerellaceae</taxon>
        <taxon>Colletotrichum</taxon>
    </lineage>
</organism>
<keyword evidence="6" id="KW-1185">Reference proteome</keyword>
<evidence type="ECO:0000256" key="2">
    <source>
        <dbReference type="ARBA" id="ARBA00023242"/>
    </source>
</evidence>
<gene>
    <name evidence="5" type="ORF">CCHL11_10410</name>
</gene>
<feature type="region of interest" description="Disordered" evidence="3">
    <location>
        <begin position="114"/>
        <end position="137"/>
    </location>
</feature>
<evidence type="ECO:0000256" key="3">
    <source>
        <dbReference type="SAM" id="MobiDB-lite"/>
    </source>
</evidence>
<evidence type="ECO:0000313" key="5">
    <source>
        <dbReference type="EMBL" id="OLN97276.1"/>
    </source>
</evidence>
<dbReference type="GO" id="GO:0003677">
    <property type="term" value="F:DNA binding"/>
    <property type="evidence" value="ECO:0007669"/>
    <property type="project" value="InterPro"/>
</dbReference>
<protein>
    <submittedName>
        <fullName evidence="5">Positive regulator of purine utilization 6</fullName>
    </submittedName>
</protein>
<feature type="domain" description="Zn(2)-C6 fungal-type" evidence="4">
    <location>
        <begin position="29"/>
        <end position="59"/>
    </location>
</feature>
<comment type="caution">
    <text evidence="5">The sequence shown here is derived from an EMBL/GenBank/DDBJ whole genome shotgun (WGS) entry which is preliminary data.</text>
</comment>
<evidence type="ECO:0000256" key="1">
    <source>
        <dbReference type="ARBA" id="ARBA00022723"/>
    </source>
</evidence>
<dbReference type="GO" id="GO:0008270">
    <property type="term" value="F:zinc ion binding"/>
    <property type="evidence" value="ECO:0007669"/>
    <property type="project" value="InterPro"/>
</dbReference>
<sequence length="558" mass="63198">MTETPVKESLTRKRQRTDSFYPRRRSIMACNVCRARKSRCDNVRPSCGFCVSSGADCVYEDSRSDFSNYDSATLHILNRLDNLESRMEEGFNHSECVDLNRSLAIIHEIELESSPLSASSEGPGEAQTDSDLRTEGDSLVDPEVIGSAIESFLQNVHSKNPILEPQSLKDAARECAKNGFSHNVQSALVATACALGLVSSPYRASRMAASDGGRAMFLTPELRTLAQSYITRGREILISQLPSLSTIQCLFFSGVYEMFCLRPVPAWLHFSQASLQLKLQIHRRSFSPEGFRDADGRLVQRLYWSCMQSECELANELRVASTGLENLPFPYAFPRPPVVTPNSSENLDVDPNDLHSWMYYLSETSLRRIGNEIIWSFYSQHPSQWVRNISSMQIQVDQLNQKLGAWINNLPSDLRVTGSIFDSTNELGLHVRSRYLMCQTWLLLPFLYFMIHGPQSLLLQHRKDVEPLAHECLQSSIKSIEDATYHHRHHGLWYTLRITFSGAVCLLAAAQVNSIPMPYGWEDAVQTAMRTLKRWSSDSKNLQASLEILLRLWEATQE</sequence>
<keyword evidence="1" id="KW-0479">Metal-binding</keyword>
<dbReference type="GO" id="GO:0000981">
    <property type="term" value="F:DNA-binding transcription factor activity, RNA polymerase II-specific"/>
    <property type="evidence" value="ECO:0007669"/>
    <property type="project" value="InterPro"/>
</dbReference>
<dbReference type="AlphaFoldDB" id="A0A1Q8S7C6"/>
<dbReference type="SMART" id="SM00066">
    <property type="entry name" value="GAL4"/>
    <property type="match status" value="1"/>
</dbReference>
<dbReference type="CDD" id="cd00067">
    <property type="entry name" value="GAL4"/>
    <property type="match status" value="1"/>
</dbReference>
<proteinExistence type="predicted"/>
<dbReference type="Pfam" id="PF04082">
    <property type="entry name" value="Fungal_trans"/>
    <property type="match status" value="1"/>
</dbReference>
<dbReference type="Gene3D" id="4.10.240.10">
    <property type="entry name" value="Zn(2)-C6 fungal-type DNA-binding domain"/>
    <property type="match status" value="1"/>
</dbReference>
<dbReference type="STRING" id="708187.A0A1Q8S7C6"/>
<feature type="compositionally biased region" description="Low complexity" evidence="3">
    <location>
        <begin position="114"/>
        <end position="125"/>
    </location>
</feature>
<dbReference type="InterPro" id="IPR001138">
    <property type="entry name" value="Zn2Cys6_DnaBD"/>
</dbReference>
<dbReference type="OrthoDB" id="4356994at2759"/>
<keyword evidence="2" id="KW-0539">Nucleus</keyword>
<accession>A0A1Q8S7C6</accession>
<evidence type="ECO:0000259" key="4">
    <source>
        <dbReference type="PROSITE" id="PS50048"/>
    </source>
</evidence>
<dbReference type="PROSITE" id="PS50048">
    <property type="entry name" value="ZN2_CY6_FUNGAL_2"/>
    <property type="match status" value="1"/>
</dbReference>